<proteinExistence type="predicted"/>
<feature type="region of interest" description="Disordered" evidence="1">
    <location>
        <begin position="364"/>
        <end position="424"/>
    </location>
</feature>
<sequence length="1161" mass="124482">MTSSGSLGERLGLQVAPGAASTSTFHFTVDSFSAQPTTLLPHSHTGTGAGRTQLRTTKKGRGTDSAGTRTPGAGAVITSNSNTTSNTNQLPGPGSNLDTYNNLTTATTTTFPQPAPGNGSGSFDKGISLQTAIESNVHHSHRQHHNSSKLPAFRFADLKKNASSFFPSLPLLQPSPNKKSRRGHCPGAVISSTPAGDPAQLLSPDNLQLAAPASPPQFNQQHEPKDPKQPQPTSPFNHNPPDNRRPQLSSRTAEEEEERSTPTTAAATPLPRQQIHKRRLQVEDSPAIRASTSKVQPFSPTAAKVSSIGSKRPASSVCDSQSATARGPYVSSRYRSASIVTPLRKRRQTNSVVLLLPSIDSITAQGPREQVPPATKSRKINEKRRYRPPASSSSKPAFVLTASGSSSGGQANNSSTRQLRSSTSSDSLLLDCDYNFGRTSDCEGDMSNSTQRDRALRALEGRRDDDMSRMTPPDSATAASDNENTAEIFMNIAREDPAPRPAQTRNEDQSAISRINRTSSHRRPLSTAIPSYQTSSPPQVSSRRLSDSREMTASRSRLLSDPQTAREPQVRGIANRLNTSVPQEDLGRSQSVRTSLRQNPPTPRTIAFQDAYEAGAGLSRRSSMAEISSVGRNQPYRNSNLGAVGGRIYNSSPLVPRAPEPQRQEPPQNTETNQGAEGTDSSTSTADPSTVWDELDDLKSRIHRLELTGKKPPASNSRSSEERPPTATTNATTMSASPKRGSGGTTINHGETASNASSKETQPILLSALSKTKGLISAEVFNAIESAANDALALTSMIGAAGQPGPISSGASVVGGYGSGVTDRQLRRKADSICRSLTELCIALTDEANQPKSAQPAAPSRETEKVITPTTANKFSGITGQRRSSIIAETALPQPTSATSPRAPTTMEQRRISLLAASALPSPRNSAIPATPVDFGTPGRKSSLLLARNRRMAVEEPEDQVNGRRSSLLLRSRRVGQQEDQQQEEPMYNAEGRKTSLLLRSRTKVFNEEDEDRYRTPSRAITEVNGLRSAPREFTAGGGQTSSPPDNTPLGSSALPRRRLVPTSISSRLSTPTAPALQPSASRRYLDRTGDGQRETVVASSYAERLAEERAQRQLSLGQTAMMNRTGSISRRTRGDSGIPSISTSNLQQQQQQQQQVGGYR</sequence>
<feature type="compositionally biased region" description="Polar residues" evidence="1">
    <location>
        <begin position="745"/>
        <end position="760"/>
    </location>
</feature>
<feature type="compositionally biased region" description="Basic and acidic residues" evidence="1">
    <location>
        <begin position="459"/>
        <end position="468"/>
    </location>
</feature>
<dbReference type="AlphaFoldDB" id="A0AAE0PJM1"/>
<feature type="region of interest" description="Disordered" evidence="1">
    <location>
        <begin position="167"/>
        <end position="329"/>
    </location>
</feature>
<feature type="compositionally biased region" description="Polar residues" evidence="1">
    <location>
        <begin position="553"/>
        <end position="563"/>
    </location>
</feature>
<feature type="compositionally biased region" description="Polar residues" evidence="1">
    <location>
        <begin position="1115"/>
        <end position="1130"/>
    </location>
</feature>
<reference evidence="2" key="2">
    <citation type="submission" date="2023-07" db="EMBL/GenBank/DDBJ databases">
        <authorList>
            <consortium name="Lawrence Berkeley National Laboratory"/>
            <person name="Haridas S."/>
            <person name="Hensen N."/>
            <person name="Bonometti L."/>
            <person name="Westerberg I."/>
            <person name="Brannstrom I.O."/>
            <person name="Guillou S."/>
            <person name="Cros-Aarteil S."/>
            <person name="Calhoun S."/>
            <person name="Kuo A."/>
            <person name="Mondo S."/>
            <person name="Pangilinan J."/>
            <person name="Riley R."/>
            <person name="LaButti K."/>
            <person name="Andreopoulos B."/>
            <person name="Lipzen A."/>
            <person name="Chen C."/>
            <person name="Yanf M."/>
            <person name="Daum C."/>
            <person name="Ng V."/>
            <person name="Clum A."/>
            <person name="Steindorff A."/>
            <person name="Ohm R."/>
            <person name="Martin F."/>
            <person name="Silar P."/>
            <person name="Natvig D."/>
            <person name="Lalanne C."/>
            <person name="Gautier V."/>
            <person name="Ament-velasquez S.L."/>
            <person name="Kruys A."/>
            <person name="Hutchinson M.I."/>
            <person name="Powell A.J."/>
            <person name="Barry K."/>
            <person name="Miller A.N."/>
            <person name="Grigoriev I.V."/>
            <person name="Debuchy R."/>
            <person name="Gladieux P."/>
            <person name="Thoren M.H."/>
            <person name="Johannesson H."/>
        </authorList>
    </citation>
    <scope>NUCLEOTIDE SEQUENCE</scope>
    <source>
        <strain evidence="2">FGSC 1904</strain>
    </source>
</reference>
<comment type="caution">
    <text evidence="2">The sequence shown here is derived from an EMBL/GenBank/DDBJ whole genome shotgun (WGS) entry which is preliminary data.</text>
</comment>
<feature type="compositionally biased region" description="Polar residues" evidence="1">
    <location>
        <begin position="1041"/>
        <end position="1051"/>
    </location>
</feature>
<feature type="region of interest" description="Disordered" evidence="1">
    <location>
        <begin position="38"/>
        <end position="126"/>
    </location>
</feature>
<evidence type="ECO:0008006" key="4">
    <source>
        <dbReference type="Google" id="ProtNLM"/>
    </source>
</evidence>
<gene>
    <name evidence="2" type="ORF">B0T20DRAFT_163790</name>
</gene>
<feature type="compositionally biased region" description="Polar residues" evidence="1">
    <location>
        <begin position="509"/>
        <end position="518"/>
    </location>
</feature>
<keyword evidence="3" id="KW-1185">Reference proteome</keyword>
<feature type="compositionally biased region" description="Low complexity" evidence="1">
    <location>
        <begin position="261"/>
        <end position="272"/>
    </location>
</feature>
<organism evidence="2 3">
    <name type="scientific">Sordaria brevicollis</name>
    <dbReference type="NCBI Taxonomy" id="83679"/>
    <lineage>
        <taxon>Eukaryota</taxon>
        <taxon>Fungi</taxon>
        <taxon>Dikarya</taxon>
        <taxon>Ascomycota</taxon>
        <taxon>Pezizomycotina</taxon>
        <taxon>Sordariomycetes</taxon>
        <taxon>Sordariomycetidae</taxon>
        <taxon>Sordariales</taxon>
        <taxon>Sordariaceae</taxon>
        <taxon>Sordaria</taxon>
    </lineage>
</organism>
<feature type="compositionally biased region" description="Polar residues" evidence="1">
    <location>
        <begin position="290"/>
        <end position="299"/>
    </location>
</feature>
<protein>
    <recommendedName>
        <fullName evidence="4">LPXTG-motif cell wall anchor domain protein</fullName>
    </recommendedName>
</protein>
<feature type="compositionally biased region" description="Basic residues" evidence="1">
    <location>
        <begin position="376"/>
        <end position="387"/>
    </location>
</feature>
<feature type="compositionally biased region" description="Low complexity" evidence="1">
    <location>
        <begin position="1148"/>
        <end position="1161"/>
    </location>
</feature>
<feature type="compositionally biased region" description="Low complexity" evidence="1">
    <location>
        <begin position="78"/>
        <end position="88"/>
    </location>
</feature>
<feature type="compositionally biased region" description="Polar residues" evidence="1">
    <location>
        <begin position="1063"/>
        <end position="1073"/>
    </location>
</feature>
<feature type="compositionally biased region" description="Polar residues" evidence="1">
    <location>
        <begin position="576"/>
        <end position="599"/>
    </location>
</feature>
<feature type="compositionally biased region" description="Low complexity" evidence="1">
    <location>
        <begin position="679"/>
        <end position="690"/>
    </location>
</feature>
<feature type="compositionally biased region" description="Low complexity" evidence="1">
    <location>
        <begin position="725"/>
        <end position="738"/>
    </location>
</feature>
<feature type="region of interest" description="Disordered" evidence="1">
    <location>
        <begin position="626"/>
        <end position="691"/>
    </location>
</feature>
<feature type="compositionally biased region" description="Low complexity" evidence="1">
    <location>
        <begin position="167"/>
        <end position="176"/>
    </location>
</feature>
<feature type="compositionally biased region" description="Polar residues" evidence="1">
    <location>
        <begin position="528"/>
        <end position="543"/>
    </location>
</feature>
<feature type="region of interest" description="Disordered" evidence="1">
    <location>
        <begin position="1115"/>
        <end position="1161"/>
    </location>
</feature>
<feature type="region of interest" description="Disordered" evidence="1">
    <location>
        <begin position="705"/>
        <end position="760"/>
    </location>
</feature>
<feature type="region of interest" description="Disordered" evidence="1">
    <location>
        <begin position="1008"/>
        <end position="1094"/>
    </location>
</feature>
<reference evidence="2" key="1">
    <citation type="journal article" date="2023" name="Mol. Phylogenet. Evol.">
        <title>Genome-scale phylogeny and comparative genomics of the fungal order Sordariales.</title>
        <authorList>
            <person name="Hensen N."/>
            <person name="Bonometti L."/>
            <person name="Westerberg I."/>
            <person name="Brannstrom I.O."/>
            <person name="Guillou S."/>
            <person name="Cros-Aarteil S."/>
            <person name="Calhoun S."/>
            <person name="Haridas S."/>
            <person name="Kuo A."/>
            <person name="Mondo S."/>
            <person name="Pangilinan J."/>
            <person name="Riley R."/>
            <person name="LaButti K."/>
            <person name="Andreopoulos B."/>
            <person name="Lipzen A."/>
            <person name="Chen C."/>
            <person name="Yan M."/>
            <person name="Daum C."/>
            <person name="Ng V."/>
            <person name="Clum A."/>
            <person name="Steindorff A."/>
            <person name="Ohm R.A."/>
            <person name="Martin F."/>
            <person name="Silar P."/>
            <person name="Natvig D.O."/>
            <person name="Lalanne C."/>
            <person name="Gautier V."/>
            <person name="Ament-Velasquez S.L."/>
            <person name="Kruys A."/>
            <person name="Hutchinson M.I."/>
            <person name="Powell A.J."/>
            <person name="Barry K."/>
            <person name="Miller A.N."/>
            <person name="Grigoriev I.V."/>
            <person name="Debuchy R."/>
            <person name="Gladieux P."/>
            <person name="Hiltunen Thoren M."/>
            <person name="Johannesson H."/>
        </authorList>
    </citation>
    <scope>NUCLEOTIDE SEQUENCE</scope>
    <source>
        <strain evidence="2">FGSC 1904</strain>
    </source>
</reference>
<feature type="compositionally biased region" description="Low complexity" evidence="1">
    <location>
        <begin position="402"/>
        <end position="424"/>
    </location>
</feature>
<evidence type="ECO:0000256" key="1">
    <source>
        <dbReference type="SAM" id="MobiDB-lite"/>
    </source>
</evidence>
<accession>A0AAE0PJM1</accession>
<name>A0AAE0PJM1_SORBR</name>
<feature type="compositionally biased region" description="Basic and acidic residues" evidence="1">
    <location>
        <begin position="1084"/>
        <end position="1094"/>
    </location>
</feature>
<evidence type="ECO:0000313" key="2">
    <source>
        <dbReference type="EMBL" id="KAK3401233.1"/>
    </source>
</evidence>
<feature type="compositionally biased region" description="Polar residues" evidence="1">
    <location>
        <begin position="626"/>
        <end position="641"/>
    </location>
</feature>
<feature type="region of interest" description="Disordered" evidence="1">
    <location>
        <begin position="955"/>
        <end position="994"/>
    </location>
</feature>
<dbReference type="EMBL" id="JAUTDP010000003">
    <property type="protein sequence ID" value="KAK3401233.1"/>
    <property type="molecule type" value="Genomic_DNA"/>
</dbReference>
<feature type="region of interest" description="Disordered" evidence="1">
    <location>
        <begin position="459"/>
        <end position="606"/>
    </location>
</feature>
<dbReference type="Proteomes" id="UP001281003">
    <property type="component" value="Unassembled WGS sequence"/>
</dbReference>
<evidence type="ECO:0000313" key="3">
    <source>
        <dbReference type="Proteomes" id="UP001281003"/>
    </source>
</evidence>